<dbReference type="EC" id="2.5.1.54" evidence="3"/>
<keyword evidence="1 3" id="KW-0808">Transferase</keyword>
<name>A0A517DRC9_9FIRM</name>
<dbReference type="InterPro" id="IPR006268">
    <property type="entry name" value="DAHP_syn_2"/>
</dbReference>
<evidence type="ECO:0000313" key="3">
    <source>
        <dbReference type="EMBL" id="QDR79915.1"/>
    </source>
</evidence>
<evidence type="ECO:0000256" key="1">
    <source>
        <dbReference type="ARBA" id="ARBA00022679"/>
    </source>
</evidence>
<protein>
    <submittedName>
        <fullName evidence="3">Phospho-2-dehydro-3-deoxyheptonate aldolase</fullName>
        <ecNumber evidence="3">2.5.1.54</ecNumber>
    </submittedName>
</protein>
<dbReference type="NCBIfam" id="TIGR01361">
    <property type="entry name" value="DAHP_synth_Bsub"/>
    <property type="match status" value="1"/>
</dbReference>
<gene>
    <name evidence="3" type="primary">aroF_1</name>
    <name evidence="3" type="ORF">SPTER_12170</name>
</gene>
<dbReference type="GO" id="GO:0016832">
    <property type="term" value="F:aldehyde-lyase activity"/>
    <property type="evidence" value="ECO:0007669"/>
    <property type="project" value="InterPro"/>
</dbReference>
<dbReference type="InterPro" id="IPR052899">
    <property type="entry name" value="Class-I_DAHP_synthase"/>
</dbReference>
<dbReference type="InterPro" id="IPR013785">
    <property type="entry name" value="Aldolase_TIM"/>
</dbReference>
<reference evidence="3 4" key="1">
    <citation type="submission" date="2019-02" db="EMBL/GenBank/DDBJ databases">
        <title>Closed genome of Sporomusa termitida DSM 4440.</title>
        <authorList>
            <person name="Poehlein A."/>
            <person name="Daniel R."/>
        </authorList>
    </citation>
    <scope>NUCLEOTIDE SEQUENCE [LARGE SCALE GENOMIC DNA]</scope>
    <source>
        <strain evidence="3 4">DSM 4440</strain>
    </source>
</reference>
<feature type="domain" description="DAHP synthetase I/KDSA" evidence="2">
    <location>
        <begin position="68"/>
        <end position="307"/>
    </location>
</feature>
<evidence type="ECO:0000313" key="4">
    <source>
        <dbReference type="Proteomes" id="UP000320776"/>
    </source>
</evidence>
<dbReference type="AlphaFoldDB" id="A0A517DRC9"/>
<dbReference type="Proteomes" id="UP000320776">
    <property type="component" value="Chromosome"/>
</dbReference>
<dbReference type="SUPFAM" id="SSF51569">
    <property type="entry name" value="Aldolase"/>
    <property type="match status" value="1"/>
</dbReference>
<dbReference type="EMBL" id="CP036259">
    <property type="protein sequence ID" value="QDR79915.1"/>
    <property type="molecule type" value="Genomic_DNA"/>
</dbReference>
<keyword evidence="4" id="KW-1185">Reference proteome</keyword>
<dbReference type="InterPro" id="IPR006218">
    <property type="entry name" value="DAHP1/KDSA"/>
</dbReference>
<evidence type="ECO:0000259" key="2">
    <source>
        <dbReference type="Pfam" id="PF00793"/>
    </source>
</evidence>
<proteinExistence type="predicted"/>
<dbReference type="PANTHER" id="PTHR43018:SF1">
    <property type="entry name" value="PROTEIN AROA(G)"/>
    <property type="match status" value="1"/>
</dbReference>
<dbReference type="KEGG" id="sted:SPTER_12170"/>
<organism evidence="3 4">
    <name type="scientific">Sporomusa termitida</name>
    <dbReference type="NCBI Taxonomy" id="2377"/>
    <lineage>
        <taxon>Bacteria</taxon>
        <taxon>Bacillati</taxon>
        <taxon>Bacillota</taxon>
        <taxon>Negativicutes</taxon>
        <taxon>Selenomonadales</taxon>
        <taxon>Sporomusaceae</taxon>
        <taxon>Sporomusa</taxon>
    </lineage>
</organism>
<dbReference type="PANTHER" id="PTHR43018">
    <property type="entry name" value="PHOSPHO-2-DEHYDRO-3-DEOXYHEPTONATE ALDOLASE"/>
    <property type="match status" value="1"/>
</dbReference>
<dbReference type="GO" id="GO:0003849">
    <property type="term" value="F:3-deoxy-7-phosphoheptulonate synthase activity"/>
    <property type="evidence" value="ECO:0007669"/>
    <property type="project" value="UniProtKB-EC"/>
</dbReference>
<dbReference type="Gene3D" id="3.20.20.70">
    <property type="entry name" value="Aldolase class I"/>
    <property type="match status" value="1"/>
</dbReference>
<sequence length="327" mass="35294">MAKKLMEAGLQYQLFQGDTAPANGVNDQKQSVAGGIAVDGFPGVKKSNHVRESCKLVSREFQQEDTVVDVQGVKIGGLHLGIMAGPCAVESQEQLLEAARAVKRAGAQFLRGGAYKPRSSPYSFQGLEEKGLNMLAKAREQTGLKIVTEVMDAAAVDIVSQYADVLQIGTRNMQNFHLLKTVGKTDKPVLLKRGLAATISEWLDAAEYIMCEGNYNVILCERGIRTFETYTRNTLDLGAVVAVKRLSHLPVIVDPSHGTGRWKMVRPMACAAIAAGADGLIIEVHPNPDVALCDGKQSLTPANFSLLMTEVGAIAAIRGKTILYREK</sequence>
<dbReference type="Pfam" id="PF00793">
    <property type="entry name" value="DAHP_synth_1"/>
    <property type="match status" value="1"/>
</dbReference>
<dbReference type="NCBIfam" id="NF009239">
    <property type="entry name" value="PRK12595.1"/>
    <property type="match status" value="1"/>
</dbReference>
<accession>A0A517DRC9</accession>
<dbReference type="NCBIfam" id="NF006421">
    <property type="entry name" value="PRK08673.1"/>
    <property type="match status" value="1"/>
</dbReference>
<dbReference type="GO" id="GO:0009073">
    <property type="term" value="P:aromatic amino acid family biosynthetic process"/>
    <property type="evidence" value="ECO:0007669"/>
    <property type="project" value="InterPro"/>
</dbReference>